<evidence type="ECO:0000313" key="1">
    <source>
        <dbReference type="EMBL" id="SHL15712.1"/>
    </source>
</evidence>
<protein>
    <submittedName>
        <fullName evidence="1">Uncharacterized protein</fullName>
    </submittedName>
</protein>
<gene>
    <name evidence="1" type="ORF">SAMN05720469_1409</name>
</gene>
<dbReference type="AlphaFoldDB" id="A0A1M6YC30"/>
<dbReference type="Proteomes" id="UP000184275">
    <property type="component" value="Unassembled WGS sequence"/>
</dbReference>
<accession>A0A1M6YC30</accession>
<keyword evidence="2" id="KW-1185">Reference proteome</keyword>
<dbReference type="RefSeq" id="WP_255404535.1">
    <property type="nucleotide sequence ID" value="NZ_FRAW01000040.1"/>
</dbReference>
<evidence type="ECO:0000313" key="2">
    <source>
        <dbReference type="Proteomes" id="UP000184275"/>
    </source>
</evidence>
<dbReference type="EMBL" id="FRAW01000040">
    <property type="protein sequence ID" value="SHL15712.1"/>
    <property type="molecule type" value="Genomic_DNA"/>
</dbReference>
<reference evidence="2" key="1">
    <citation type="submission" date="2016-11" db="EMBL/GenBank/DDBJ databases">
        <authorList>
            <person name="Varghese N."/>
            <person name="Submissions S."/>
        </authorList>
    </citation>
    <scope>NUCLEOTIDE SEQUENCE [LARGE SCALE GENOMIC DNA]</scope>
    <source>
        <strain evidence="2">UWOS</strain>
    </source>
</reference>
<name>A0A1M6YC30_9BACT</name>
<proteinExistence type="predicted"/>
<organism evidence="1 2">
    <name type="scientific">Fibrobacter intestinalis</name>
    <dbReference type="NCBI Taxonomy" id="28122"/>
    <lineage>
        <taxon>Bacteria</taxon>
        <taxon>Pseudomonadati</taxon>
        <taxon>Fibrobacterota</taxon>
        <taxon>Fibrobacteria</taxon>
        <taxon>Fibrobacterales</taxon>
        <taxon>Fibrobacteraceae</taxon>
        <taxon>Fibrobacter</taxon>
    </lineage>
</organism>
<sequence length="42" mass="5300">MELKKKDFRLRRNPFLEKQKFTIERRKLDWNEELVVKSFSSE</sequence>